<name>M7ZZJ6_TRIUA</name>
<feature type="region of interest" description="Disordered" evidence="1">
    <location>
        <begin position="56"/>
        <end position="82"/>
    </location>
</feature>
<evidence type="ECO:0000256" key="1">
    <source>
        <dbReference type="SAM" id="MobiDB-lite"/>
    </source>
</evidence>
<dbReference type="AlphaFoldDB" id="M7ZZJ6"/>
<proteinExistence type="predicted"/>
<evidence type="ECO:0000313" key="2">
    <source>
        <dbReference type="EMBL" id="EMS57820.1"/>
    </source>
</evidence>
<sequence>MYFTYAIEGAGARAPAPVRHAPARLIEKDAGPECILRHTGAVVHGRLGVQRWEQPGRRMSPLREEPSRETRSACACAANASG</sequence>
<gene>
    <name evidence="2" type="ORF">TRIUR3_10389</name>
</gene>
<reference evidence="2" key="1">
    <citation type="journal article" date="2013" name="Nature">
        <title>Draft genome of the wheat A-genome progenitor Triticum urartu.</title>
        <authorList>
            <person name="Ling H.Q."/>
            <person name="Zhao S."/>
            <person name="Liu D."/>
            <person name="Wang J."/>
            <person name="Sun H."/>
            <person name="Zhang C."/>
            <person name="Fan H."/>
            <person name="Li D."/>
            <person name="Dong L."/>
            <person name="Tao Y."/>
            <person name="Gao C."/>
            <person name="Wu H."/>
            <person name="Li Y."/>
            <person name="Cui Y."/>
            <person name="Guo X."/>
            <person name="Zheng S."/>
            <person name="Wang B."/>
            <person name="Yu K."/>
            <person name="Liang Q."/>
            <person name="Yang W."/>
            <person name="Lou X."/>
            <person name="Chen J."/>
            <person name="Feng M."/>
            <person name="Jian J."/>
            <person name="Zhang X."/>
            <person name="Luo G."/>
            <person name="Jiang Y."/>
            <person name="Liu J."/>
            <person name="Wang Z."/>
            <person name="Sha Y."/>
            <person name="Zhang B."/>
            <person name="Wu H."/>
            <person name="Tang D."/>
            <person name="Shen Q."/>
            <person name="Xue P."/>
            <person name="Zou S."/>
            <person name="Wang X."/>
            <person name="Liu X."/>
            <person name="Wang F."/>
            <person name="Yang Y."/>
            <person name="An X."/>
            <person name="Dong Z."/>
            <person name="Zhang K."/>
            <person name="Zhang X."/>
            <person name="Luo M.C."/>
            <person name="Dvorak J."/>
            <person name="Tong Y."/>
            <person name="Wang J."/>
            <person name="Yang H."/>
            <person name="Li Z."/>
            <person name="Wang D."/>
            <person name="Zhang A."/>
            <person name="Wang J."/>
        </authorList>
    </citation>
    <scope>NUCLEOTIDE SEQUENCE</scope>
</reference>
<organism evidence="2">
    <name type="scientific">Triticum urartu</name>
    <name type="common">Red wild einkorn</name>
    <name type="synonym">Crithodium urartu</name>
    <dbReference type="NCBI Taxonomy" id="4572"/>
    <lineage>
        <taxon>Eukaryota</taxon>
        <taxon>Viridiplantae</taxon>
        <taxon>Streptophyta</taxon>
        <taxon>Embryophyta</taxon>
        <taxon>Tracheophyta</taxon>
        <taxon>Spermatophyta</taxon>
        <taxon>Magnoliopsida</taxon>
        <taxon>Liliopsida</taxon>
        <taxon>Poales</taxon>
        <taxon>Poaceae</taxon>
        <taxon>BOP clade</taxon>
        <taxon>Pooideae</taxon>
        <taxon>Triticodae</taxon>
        <taxon>Triticeae</taxon>
        <taxon>Triticinae</taxon>
        <taxon>Triticum</taxon>
    </lineage>
</organism>
<protein>
    <submittedName>
        <fullName evidence="2">Uncharacterized protein</fullName>
    </submittedName>
</protein>
<accession>M7ZZJ6</accession>
<dbReference type="EMBL" id="KD139980">
    <property type="protein sequence ID" value="EMS57820.1"/>
    <property type="molecule type" value="Genomic_DNA"/>
</dbReference>
<feature type="compositionally biased region" description="Basic and acidic residues" evidence="1">
    <location>
        <begin position="61"/>
        <end position="71"/>
    </location>
</feature>